<feature type="transmembrane region" description="Helical" evidence="7">
    <location>
        <begin position="125"/>
        <end position="142"/>
    </location>
</feature>
<feature type="transmembrane region" description="Helical" evidence="7">
    <location>
        <begin position="169"/>
        <end position="188"/>
    </location>
</feature>
<comment type="subcellular location">
    <subcellularLocation>
        <location evidence="7">Cell membrane</location>
        <topology evidence="7">Multi-pass membrane protein</topology>
    </subcellularLocation>
    <subcellularLocation>
        <location evidence="1">Membrane</location>
        <topology evidence="1">Multi-pass membrane protein</topology>
    </subcellularLocation>
</comment>
<dbReference type="GO" id="GO:0016740">
    <property type="term" value="F:transferase activity"/>
    <property type="evidence" value="ECO:0007669"/>
    <property type="project" value="UniProtKB-KW"/>
</dbReference>
<name>A0ABW2GQ84_9ACTN</name>
<organism evidence="9 10">
    <name type="scientific">Catellatospora aurea</name>
    <dbReference type="NCBI Taxonomy" id="1337874"/>
    <lineage>
        <taxon>Bacteria</taxon>
        <taxon>Bacillati</taxon>
        <taxon>Actinomycetota</taxon>
        <taxon>Actinomycetes</taxon>
        <taxon>Micromonosporales</taxon>
        <taxon>Micromonosporaceae</taxon>
        <taxon>Catellatospora</taxon>
    </lineage>
</organism>
<dbReference type="RefSeq" id="WP_376805618.1">
    <property type="nucleotide sequence ID" value="NZ_JBHTAC010000005.1"/>
</dbReference>
<evidence type="ECO:0000313" key="9">
    <source>
        <dbReference type="EMBL" id="MFC7242190.1"/>
    </source>
</evidence>
<proteinExistence type="inferred from homology"/>
<evidence type="ECO:0000313" key="10">
    <source>
        <dbReference type="Proteomes" id="UP001596392"/>
    </source>
</evidence>
<evidence type="ECO:0000256" key="5">
    <source>
        <dbReference type="ARBA" id="ARBA00022989"/>
    </source>
</evidence>
<keyword evidence="7" id="KW-0479">Metal-binding</keyword>
<keyword evidence="7" id="KW-0460">Magnesium</keyword>
<comment type="function">
    <text evidence="7">Catalyzes the initial step of the lipid cycle reactions in the biosynthesis of the cell wall peptidoglycan: transfers peptidoglycan precursor phospho-MurNAc-pentapeptide from UDP-MurNAc-pentapeptide onto the lipid carrier undecaprenyl phosphate, yielding undecaprenyl-pyrophosphoryl-MurNAc-pentapeptide, known as lipid I.</text>
</comment>
<keyword evidence="6 7" id="KW-0472">Membrane</keyword>
<evidence type="ECO:0000256" key="7">
    <source>
        <dbReference type="HAMAP-Rule" id="MF_00038"/>
    </source>
</evidence>
<comment type="caution">
    <text evidence="9">The sequence shown here is derived from an EMBL/GenBank/DDBJ whole genome shotgun (WGS) entry which is preliminary data.</text>
</comment>
<dbReference type="InterPro" id="IPR003524">
    <property type="entry name" value="PNAcMuramoyl-5peptid_Trfase"/>
</dbReference>
<keyword evidence="7" id="KW-0133">Cell shape</keyword>
<dbReference type="PROSITE" id="PS01348">
    <property type="entry name" value="MRAY_2"/>
    <property type="match status" value="1"/>
</dbReference>
<dbReference type="Pfam" id="PF00953">
    <property type="entry name" value="Glycos_transf_4"/>
    <property type="match status" value="1"/>
</dbReference>
<feature type="transmembrane region" description="Helical" evidence="7">
    <location>
        <begin position="48"/>
        <end position="67"/>
    </location>
</feature>
<keyword evidence="5 7" id="KW-1133">Transmembrane helix</keyword>
<reference evidence="10" key="1">
    <citation type="journal article" date="2019" name="Int. J. Syst. Evol. Microbiol.">
        <title>The Global Catalogue of Microorganisms (GCM) 10K type strain sequencing project: providing services to taxonomists for standard genome sequencing and annotation.</title>
        <authorList>
            <consortium name="The Broad Institute Genomics Platform"/>
            <consortium name="The Broad Institute Genome Sequencing Center for Infectious Disease"/>
            <person name="Wu L."/>
            <person name="Ma J."/>
        </authorList>
    </citation>
    <scope>NUCLEOTIDE SEQUENCE [LARGE SCALE GENOMIC DNA]</scope>
    <source>
        <strain evidence="10">CGMCC 1.9106</strain>
    </source>
</reference>
<feature type="transmembrane region" description="Helical" evidence="7">
    <location>
        <begin position="87"/>
        <end position="105"/>
    </location>
</feature>
<gene>
    <name evidence="7 9" type="primary">mraY</name>
    <name evidence="9" type="ORF">ACFQO7_06810</name>
</gene>
<keyword evidence="3 7" id="KW-0808">Transferase</keyword>
<dbReference type="EMBL" id="JBHTAC010000005">
    <property type="protein sequence ID" value="MFC7242190.1"/>
    <property type="molecule type" value="Genomic_DNA"/>
</dbReference>
<feature type="transmembrane region" description="Helical" evidence="7">
    <location>
        <begin position="268"/>
        <end position="287"/>
    </location>
</feature>
<keyword evidence="7" id="KW-0132">Cell division</keyword>
<accession>A0ABW2GQ84</accession>
<comment type="similarity">
    <text evidence="2 7">Belongs to the glycosyltransferase 4 family. MraY subfamily.</text>
</comment>
<dbReference type="HAMAP" id="MF_00038">
    <property type="entry name" value="MraY"/>
    <property type="match status" value="1"/>
</dbReference>
<evidence type="ECO:0000256" key="2">
    <source>
        <dbReference type="ARBA" id="ARBA00005583"/>
    </source>
</evidence>
<dbReference type="InterPro" id="IPR000715">
    <property type="entry name" value="Glycosyl_transferase_4"/>
</dbReference>
<dbReference type="PANTHER" id="PTHR22926:SF5">
    <property type="entry name" value="PHOSPHO-N-ACETYLMURAMOYL-PENTAPEPTIDE-TRANSFERASE HOMOLOG"/>
    <property type="match status" value="1"/>
</dbReference>
<dbReference type="CDD" id="cd06852">
    <property type="entry name" value="GT_MraY"/>
    <property type="match status" value="1"/>
</dbReference>
<feature type="transmembrane region" description="Helical" evidence="7">
    <location>
        <begin position="293"/>
        <end position="311"/>
    </location>
</feature>
<dbReference type="InterPro" id="IPR018480">
    <property type="entry name" value="PNAcMuramoyl-5peptid_Trfase_CS"/>
</dbReference>
<dbReference type="PANTHER" id="PTHR22926">
    <property type="entry name" value="PHOSPHO-N-ACETYLMURAMOYL-PENTAPEPTIDE-TRANSFERASE"/>
    <property type="match status" value="1"/>
</dbReference>
<keyword evidence="4 7" id="KW-0812">Transmembrane</keyword>
<keyword evidence="10" id="KW-1185">Reference proteome</keyword>
<dbReference type="Proteomes" id="UP001596392">
    <property type="component" value="Unassembled WGS sequence"/>
</dbReference>
<evidence type="ECO:0000256" key="3">
    <source>
        <dbReference type="ARBA" id="ARBA00022679"/>
    </source>
</evidence>
<dbReference type="NCBIfam" id="TIGR00445">
    <property type="entry name" value="mraY"/>
    <property type="match status" value="1"/>
</dbReference>
<evidence type="ECO:0000256" key="1">
    <source>
        <dbReference type="ARBA" id="ARBA00004141"/>
    </source>
</evidence>
<evidence type="ECO:0000256" key="4">
    <source>
        <dbReference type="ARBA" id="ARBA00022692"/>
    </source>
</evidence>
<evidence type="ECO:0000256" key="8">
    <source>
        <dbReference type="NCBIfam" id="TIGR00445"/>
    </source>
</evidence>
<comment type="pathway">
    <text evidence="7">Cell wall biogenesis; peptidoglycan biosynthesis.</text>
</comment>
<comment type="catalytic activity">
    <reaction evidence="7">
        <text>UDP-N-acetyl-alpha-D-muramoyl-L-alanyl-gamma-D-glutamyl-meso-2,6-diaminopimeloyl-D-alanyl-D-alanine + di-trans,octa-cis-undecaprenyl phosphate = di-trans,octa-cis-undecaprenyl diphospho-N-acetyl-alpha-D-muramoyl-L-alanyl-D-glutamyl-meso-2,6-diaminopimeloyl-D-alanyl-D-alanine + UMP</text>
        <dbReference type="Rhea" id="RHEA:28386"/>
        <dbReference type="ChEBI" id="CHEBI:57865"/>
        <dbReference type="ChEBI" id="CHEBI:60392"/>
        <dbReference type="ChEBI" id="CHEBI:61386"/>
        <dbReference type="ChEBI" id="CHEBI:61387"/>
        <dbReference type="EC" id="2.7.8.13"/>
    </reaction>
</comment>
<feature type="transmembrane region" description="Helical" evidence="7">
    <location>
        <begin position="343"/>
        <end position="366"/>
    </location>
</feature>
<sequence length="371" mass="39150">MRAVLIAAVVAFLVTLLGTPLAIKGFARLKYSQPIRVEGPQTHLVKRGTPTMGGVVIVVATLIAYVAGHLALGSLPTAQIAQVAPTMTGLVLLGVCVFSGAVGFIDDWLKVRERNSAGLSERGKLIGQLVVGVAFGIVALTFESTNGQTVASTTLSFVRDIDWLDLSKYGAVALFVLVVMGTTNAVNLTDGLDGLVSGVSIMVLSAYGLVAFWQYRHWCADIAPGGYNASGLQYCYAVRDPLEVAMLAAAAAGALVGFLWWNASPAKIFMGDTGAFALGGLVAAMAVATRTVLLLPIIGGLYVIITMSLVIQRISFKTTGKRVFLNSPLHHHFELKGWSEINVVIRFWVIGGIFAAIGLGIFYGAFLTATS</sequence>
<protein>
    <recommendedName>
        <fullName evidence="7 8">Phospho-N-acetylmuramoyl-pentapeptide-transferase</fullName>
        <ecNumber evidence="7 8">2.7.8.13</ecNumber>
    </recommendedName>
    <alternativeName>
        <fullName evidence="7">UDP-MurNAc-pentapeptide phosphotransferase</fullName>
    </alternativeName>
</protein>
<evidence type="ECO:0000256" key="6">
    <source>
        <dbReference type="ARBA" id="ARBA00023136"/>
    </source>
</evidence>
<dbReference type="Pfam" id="PF10555">
    <property type="entry name" value="MraY_sig1"/>
    <property type="match status" value="1"/>
</dbReference>
<keyword evidence="7" id="KW-0131">Cell cycle</keyword>
<feature type="transmembrane region" description="Helical" evidence="7">
    <location>
        <begin position="195"/>
        <end position="215"/>
    </location>
</feature>
<feature type="transmembrane region" description="Helical" evidence="7">
    <location>
        <begin position="244"/>
        <end position="261"/>
    </location>
</feature>
<keyword evidence="7" id="KW-1003">Cell membrane</keyword>
<keyword evidence="7" id="KW-0961">Cell wall biogenesis/degradation</keyword>
<dbReference type="EC" id="2.7.8.13" evidence="7 8"/>
<feature type="transmembrane region" description="Helical" evidence="7">
    <location>
        <begin position="6"/>
        <end position="27"/>
    </location>
</feature>
<keyword evidence="7" id="KW-0573">Peptidoglycan synthesis</keyword>
<comment type="cofactor">
    <cofactor evidence="7">
        <name>Mg(2+)</name>
        <dbReference type="ChEBI" id="CHEBI:18420"/>
    </cofactor>
</comment>
<dbReference type="PROSITE" id="PS01347">
    <property type="entry name" value="MRAY_1"/>
    <property type="match status" value="1"/>
</dbReference>